<dbReference type="Proteomes" id="UP001497623">
    <property type="component" value="Unassembled WGS sequence"/>
</dbReference>
<dbReference type="PROSITE" id="PS50041">
    <property type="entry name" value="C_TYPE_LECTIN_2"/>
    <property type="match status" value="2"/>
</dbReference>
<evidence type="ECO:0000256" key="1">
    <source>
        <dbReference type="ARBA" id="ARBA00022734"/>
    </source>
</evidence>
<dbReference type="AlphaFoldDB" id="A0AAV2QJZ5"/>
<evidence type="ECO:0000259" key="2">
    <source>
        <dbReference type="PROSITE" id="PS50041"/>
    </source>
</evidence>
<evidence type="ECO:0000313" key="3">
    <source>
        <dbReference type="EMBL" id="CAL4083784.1"/>
    </source>
</evidence>
<dbReference type="InterPro" id="IPR016186">
    <property type="entry name" value="C-type_lectin-like/link_sf"/>
</dbReference>
<feature type="domain" description="C-type lectin" evidence="2">
    <location>
        <begin position="106"/>
        <end position="223"/>
    </location>
</feature>
<dbReference type="Pfam" id="PF00059">
    <property type="entry name" value="Lectin_C"/>
    <property type="match status" value="1"/>
</dbReference>
<dbReference type="EMBL" id="CAXKWB010006654">
    <property type="protein sequence ID" value="CAL4083784.1"/>
    <property type="molecule type" value="Genomic_DNA"/>
</dbReference>
<protein>
    <recommendedName>
        <fullName evidence="2">C-type lectin domain-containing protein</fullName>
    </recommendedName>
</protein>
<dbReference type="InterPro" id="IPR001304">
    <property type="entry name" value="C-type_lectin-like"/>
</dbReference>
<name>A0AAV2QJZ5_MEGNR</name>
<feature type="domain" description="C-type lectin" evidence="2">
    <location>
        <begin position="1"/>
        <end position="70"/>
    </location>
</feature>
<organism evidence="3 4">
    <name type="scientific">Meganyctiphanes norvegica</name>
    <name type="common">Northern krill</name>
    <name type="synonym">Thysanopoda norvegica</name>
    <dbReference type="NCBI Taxonomy" id="48144"/>
    <lineage>
        <taxon>Eukaryota</taxon>
        <taxon>Metazoa</taxon>
        <taxon>Ecdysozoa</taxon>
        <taxon>Arthropoda</taxon>
        <taxon>Crustacea</taxon>
        <taxon>Multicrustacea</taxon>
        <taxon>Malacostraca</taxon>
        <taxon>Eumalacostraca</taxon>
        <taxon>Eucarida</taxon>
        <taxon>Euphausiacea</taxon>
        <taxon>Euphausiidae</taxon>
        <taxon>Meganyctiphanes</taxon>
    </lineage>
</organism>
<dbReference type="Gene3D" id="3.10.100.10">
    <property type="entry name" value="Mannose-Binding Protein A, subunit A"/>
    <property type="match status" value="2"/>
</dbReference>
<proteinExistence type="predicted"/>
<dbReference type="PANTHER" id="PTHR22799">
    <property type="entry name" value="TETRANECTIN-RELATED"/>
    <property type="match status" value="1"/>
</dbReference>
<dbReference type="SUPFAM" id="SSF56436">
    <property type="entry name" value="C-type lectin-like"/>
    <property type="match status" value="2"/>
</dbReference>
<dbReference type="SMART" id="SM00034">
    <property type="entry name" value="CLECT"/>
    <property type="match status" value="1"/>
</dbReference>
<dbReference type="CDD" id="cd00037">
    <property type="entry name" value="CLECT"/>
    <property type="match status" value="2"/>
</dbReference>
<evidence type="ECO:0000313" key="4">
    <source>
        <dbReference type="Proteomes" id="UP001497623"/>
    </source>
</evidence>
<keyword evidence="1" id="KW-0430">Lectin</keyword>
<dbReference type="GO" id="GO:0030246">
    <property type="term" value="F:carbohydrate binding"/>
    <property type="evidence" value="ECO:0007669"/>
    <property type="project" value="UniProtKB-KW"/>
</dbReference>
<reference evidence="3 4" key="1">
    <citation type="submission" date="2024-05" db="EMBL/GenBank/DDBJ databases">
        <authorList>
            <person name="Wallberg A."/>
        </authorList>
    </citation>
    <scope>NUCLEOTIDE SEQUENCE [LARGE SCALE GENOMIC DNA]</scope>
</reference>
<dbReference type="PANTHER" id="PTHR22799:SF6">
    <property type="entry name" value="C-TYPE LECTIN DOMAIN FAMILY 4 MEMBER M-LIKE"/>
    <property type="match status" value="1"/>
</dbReference>
<dbReference type="InterPro" id="IPR051663">
    <property type="entry name" value="CLec_Tetranectin-domain"/>
</dbReference>
<gene>
    <name evidence="3" type="ORF">MNOR_LOCUS12229</name>
</gene>
<comment type="caution">
    <text evidence="3">The sequence shown here is derived from an EMBL/GenBank/DDBJ whole genome shotgun (WGS) entry which is preliminary data.</text>
</comment>
<feature type="non-terminal residue" evidence="3">
    <location>
        <position position="1"/>
    </location>
</feature>
<accession>A0AAV2QJZ5</accession>
<dbReference type="InterPro" id="IPR016187">
    <property type="entry name" value="CTDL_fold"/>
</dbReference>
<sequence length="236" mass="27123">ATDVWVGINDIHEGEFEGIHGNMIDDGWQRRQPNLEAPSRENCVVVEDDMFDGAGMKVEPCFALNSFICDTDDEHRRLQHAVTYDEDLLEKEKVENMGFGSDREKYYGKEIKIIGLRKDWKGARKDCRRRGGDLLVPESVSTFIKYMSKQGVGERDVWIGYSDKYYNGQFEGVHGNMIDEGWQDGEPRYVTPGKDCVVLEDDERDGEGMKVEPCHEKHIYVCDLTNIFDSEHNTRA</sequence>
<keyword evidence="4" id="KW-1185">Reference proteome</keyword>